<dbReference type="SMART" id="SM00228">
    <property type="entry name" value="PDZ"/>
    <property type="match status" value="1"/>
</dbReference>
<dbReference type="PANTHER" id="PTHR12844">
    <property type="entry name" value="CONNECTOR ENCHANCER OF KINASE SUPPRESSOR OF RAS"/>
    <property type="match status" value="1"/>
</dbReference>
<dbReference type="Pfam" id="PF00536">
    <property type="entry name" value="SAM_1"/>
    <property type="match status" value="1"/>
</dbReference>
<evidence type="ECO:0000313" key="8">
    <source>
        <dbReference type="EMBL" id="KAK1153013.1"/>
    </source>
</evidence>
<dbReference type="Gene3D" id="2.30.42.10">
    <property type="match status" value="1"/>
</dbReference>
<dbReference type="InterPro" id="IPR051566">
    <property type="entry name" value="CNKSR"/>
</dbReference>
<dbReference type="Pfam" id="PF10534">
    <property type="entry name" value="CRIC_ras_sig"/>
    <property type="match status" value="1"/>
</dbReference>
<dbReference type="CDD" id="cd01260">
    <property type="entry name" value="PH_CNK_mammalian-like"/>
    <property type="match status" value="1"/>
</dbReference>
<dbReference type="PROSITE" id="PS50106">
    <property type="entry name" value="PDZ"/>
    <property type="match status" value="1"/>
</dbReference>
<dbReference type="InterPro" id="IPR013761">
    <property type="entry name" value="SAM/pointed_sf"/>
</dbReference>
<dbReference type="SUPFAM" id="SSF50729">
    <property type="entry name" value="PH domain-like"/>
    <property type="match status" value="1"/>
</dbReference>
<feature type="region of interest" description="Disordered" evidence="3">
    <location>
        <begin position="592"/>
        <end position="661"/>
    </location>
</feature>
<dbReference type="PANTHER" id="PTHR12844:SF10">
    <property type="entry name" value="CONNECTOR ENHANCER OF KINASE SUPPRESSOR OF RAS 1"/>
    <property type="match status" value="1"/>
</dbReference>
<feature type="region of interest" description="Disordered" evidence="3">
    <location>
        <begin position="330"/>
        <end position="417"/>
    </location>
</feature>
<organism evidence="8 9">
    <name type="scientific">Acipenser oxyrinchus oxyrinchus</name>
    <dbReference type="NCBI Taxonomy" id="40147"/>
    <lineage>
        <taxon>Eukaryota</taxon>
        <taxon>Metazoa</taxon>
        <taxon>Chordata</taxon>
        <taxon>Craniata</taxon>
        <taxon>Vertebrata</taxon>
        <taxon>Euteleostomi</taxon>
        <taxon>Actinopterygii</taxon>
        <taxon>Chondrostei</taxon>
        <taxon>Acipenseriformes</taxon>
        <taxon>Acipenseridae</taxon>
        <taxon>Acipenser</taxon>
    </lineage>
</organism>
<keyword evidence="9" id="KW-1185">Reference proteome</keyword>
<evidence type="ECO:0000259" key="5">
    <source>
        <dbReference type="PROSITE" id="PS50105"/>
    </source>
</evidence>
<feature type="domain" description="PDZ" evidence="6">
    <location>
        <begin position="208"/>
        <end position="290"/>
    </location>
</feature>
<feature type="region of interest" description="Disordered" evidence="3">
    <location>
        <begin position="296"/>
        <end position="318"/>
    </location>
</feature>
<dbReference type="CDD" id="cd06748">
    <property type="entry name" value="PDZ_CNK1_2_3-like"/>
    <property type="match status" value="1"/>
</dbReference>
<dbReference type="EMBL" id="JAGXEW010000043">
    <property type="protein sequence ID" value="KAK1153013.1"/>
    <property type="molecule type" value="Genomic_DNA"/>
</dbReference>
<feature type="compositionally biased region" description="Polar residues" evidence="3">
    <location>
        <begin position="641"/>
        <end position="658"/>
    </location>
</feature>
<dbReference type="InterPro" id="IPR049628">
    <property type="entry name" value="CNK1-3_SAM"/>
</dbReference>
<dbReference type="AlphaFoldDB" id="A0AAD8CNZ8"/>
<dbReference type="SMART" id="SM00233">
    <property type="entry name" value="PH"/>
    <property type="match status" value="1"/>
</dbReference>
<dbReference type="Pfam" id="PF00169">
    <property type="entry name" value="PH"/>
    <property type="match status" value="1"/>
</dbReference>
<gene>
    <name evidence="8" type="ORF">AOXY_G30345</name>
</gene>
<dbReference type="Proteomes" id="UP001230051">
    <property type="component" value="Unassembled WGS sequence"/>
</dbReference>
<dbReference type="PROSITE" id="PS50003">
    <property type="entry name" value="PH_DOMAIN"/>
    <property type="match status" value="1"/>
</dbReference>
<dbReference type="CDD" id="cd09511">
    <property type="entry name" value="SAM_CNK1_2_3-suppressor"/>
    <property type="match status" value="1"/>
</dbReference>
<dbReference type="InterPro" id="IPR017874">
    <property type="entry name" value="CRIC_domain"/>
</dbReference>
<feature type="compositionally biased region" description="Polar residues" evidence="3">
    <location>
        <begin position="360"/>
        <end position="369"/>
    </location>
</feature>
<dbReference type="SUPFAM" id="SSF50156">
    <property type="entry name" value="PDZ domain-like"/>
    <property type="match status" value="1"/>
</dbReference>
<dbReference type="InterPro" id="IPR001660">
    <property type="entry name" value="SAM"/>
</dbReference>
<dbReference type="InterPro" id="IPR011993">
    <property type="entry name" value="PH-like_dom_sf"/>
</dbReference>
<evidence type="ECO:0000313" key="9">
    <source>
        <dbReference type="Proteomes" id="UP001230051"/>
    </source>
</evidence>
<feature type="domain" description="CRIC" evidence="7">
    <location>
        <begin position="78"/>
        <end position="171"/>
    </location>
</feature>
<dbReference type="InterPro" id="IPR036034">
    <property type="entry name" value="PDZ_sf"/>
</dbReference>
<proteinExistence type="inferred from homology"/>
<dbReference type="SMART" id="SM00454">
    <property type="entry name" value="SAM"/>
    <property type="match status" value="1"/>
</dbReference>
<evidence type="ECO:0000259" key="4">
    <source>
        <dbReference type="PROSITE" id="PS50003"/>
    </source>
</evidence>
<reference evidence="8" key="1">
    <citation type="submission" date="2022-02" db="EMBL/GenBank/DDBJ databases">
        <title>Atlantic sturgeon de novo genome assembly.</title>
        <authorList>
            <person name="Stock M."/>
            <person name="Klopp C."/>
            <person name="Guiguen Y."/>
            <person name="Cabau C."/>
            <person name="Parinello H."/>
            <person name="Santidrian Yebra-Pimentel E."/>
            <person name="Kuhl H."/>
            <person name="Dirks R.P."/>
            <person name="Guessner J."/>
            <person name="Wuertz S."/>
            <person name="Du K."/>
            <person name="Schartl M."/>
        </authorList>
    </citation>
    <scope>NUCLEOTIDE SEQUENCE</scope>
    <source>
        <strain evidence="8">STURGEONOMICS-FGT-2020</strain>
        <tissue evidence="8">Whole blood</tissue>
    </source>
</reference>
<evidence type="ECO:0000256" key="1">
    <source>
        <dbReference type="ARBA" id="ARBA00009498"/>
    </source>
</evidence>
<evidence type="ECO:0000259" key="7">
    <source>
        <dbReference type="PROSITE" id="PS51290"/>
    </source>
</evidence>
<evidence type="ECO:0000259" key="6">
    <source>
        <dbReference type="PROSITE" id="PS50106"/>
    </source>
</evidence>
<comment type="similarity">
    <text evidence="1">Belongs to the CNKSR family.</text>
</comment>
<feature type="compositionally biased region" description="Basic and acidic residues" evidence="3">
    <location>
        <begin position="335"/>
        <end position="344"/>
    </location>
</feature>
<dbReference type="InterPro" id="IPR001849">
    <property type="entry name" value="PH_domain"/>
</dbReference>
<dbReference type="PROSITE" id="PS51290">
    <property type="entry name" value="CRIC"/>
    <property type="match status" value="1"/>
</dbReference>
<feature type="compositionally biased region" description="Polar residues" evidence="3">
    <location>
        <begin position="436"/>
        <end position="451"/>
    </location>
</feature>
<sequence length="865" mass="96182">MEPIATWSHESVLRWLRGLEPALQQYHFEEWKLTGEYLLRLSYQDLERLGIKKIGHQELILEAVELLCSLNYDVRRENMRSVTEKLRGVSHTLQGVIQSRWKANTYKGTSVSKLAPEILLSIIDLVTAAKALFSWLNRYLFSHLNDYSATKDIITLCTQLGNTVKKDSTAYEKEKEVVSICKQLVGICDSILKNSSENLLNHTANLESVGLIPVAPGENLGIEITSTGSSLHFVTGTAAQSPAGFCEQILPGDEVIQVNDQVVVGWSRQNLIKKLRENPEGVTLVLKKVPISLVRHEKATKPPDSQVQVPGGPESPTVFNRVTASIRSFSQLSKNKGENSEEKSLGGGSEASEAGGDSGYSLSQSTWYDSDQEGELLSKGGQTPPSLTPPESPVREGSAHSPGISPESAGAPSDPSFLPGTLELKRCSWQRRHSFEQQGSDSEMAAQTQEARASRKSNAKGVRSTASRRRISCRELGKADCEGWLWNKKKESSVFVTQKWQRFWFVLKGPSLYWYNSQHEEKAEGFINVSSYNIESAGEHKRKYVFKVCHERFRTFFFAADNVTDMSKWINCLIAGILKDKQYSKNFPKKEEDCYSETEPEDEDSSSPRAPRHKAYTKRQSDGVQTISKGKKGKDPRNKENIPQSGGATSTAEKTQTGVKDDMDNLYDRIKEGGVSLIGSQQLSTMDHFRKSFIKRNKNPVINEKALRLRALKSTLKAKEAELHVISTILDDPELTSQKFKEWKVKNEDLCNEIAKLAKVKTLFQGDQPASLCSSESGMDEELPGSATDSELRVPEVDSLAGYRIERGESLVDDQPPSPGLECSPQVMISEAKPRDSLERTAHGNATVSSSHATVSVSSEDYFFI</sequence>
<evidence type="ECO:0000256" key="3">
    <source>
        <dbReference type="SAM" id="MobiDB-lite"/>
    </source>
</evidence>
<name>A0AAD8CNZ8_ACIOX</name>
<dbReference type="Gene3D" id="1.10.150.50">
    <property type="entry name" value="Transcription Factor, Ets-1"/>
    <property type="match status" value="1"/>
</dbReference>
<dbReference type="SUPFAM" id="SSF47769">
    <property type="entry name" value="SAM/Pointed domain"/>
    <property type="match status" value="1"/>
</dbReference>
<keyword evidence="2" id="KW-0597">Phosphoprotein</keyword>
<feature type="domain" description="PH" evidence="4">
    <location>
        <begin position="478"/>
        <end position="578"/>
    </location>
</feature>
<dbReference type="PROSITE" id="PS50105">
    <property type="entry name" value="SAM_DOMAIN"/>
    <property type="match status" value="1"/>
</dbReference>
<evidence type="ECO:0008006" key="10">
    <source>
        <dbReference type="Google" id="ProtNLM"/>
    </source>
</evidence>
<dbReference type="InterPro" id="IPR001478">
    <property type="entry name" value="PDZ"/>
</dbReference>
<feature type="region of interest" description="Disordered" evidence="3">
    <location>
        <begin position="433"/>
        <end position="465"/>
    </location>
</feature>
<feature type="domain" description="SAM" evidence="5">
    <location>
        <begin position="7"/>
        <end position="70"/>
    </location>
</feature>
<protein>
    <recommendedName>
        <fullName evidence="10">Connector enhancer of kinase suppressor of Ras 1</fullName>
    </recommendedName>
</protein>
<accession>A0AAD8CNZ8</accession>
<dbReference type="FunFam" id="2.30.42.10:FF:000060">
    <property type="entry name" value="Connector enhancer of kinase suppressor of Ras 2"/>
    <property type="match status" value="1"/>
</dbReference>
<feature type="compositionally biased region" description="Acidic residues" evidence="3">
    <location>
        <begin position="594"/>
        <end position="605"/>
    </location>
</feature>
<dbReference type="Gene3D" id="2.30.29.30">
    <property type="entry name" value="Pleckstrin-homology domain (PH domain)/Phosphotyrosine-binding domain (PTB)"/>
    <property type="match status" value="1"/>
</dbReference>
<comment type="caution">
    <text evidence="8">The sequence shown here is derived from an EMBL/GenBank/DDBJ whole genome shotgun (WGS) entry which is preliminary data.</text>
</comment>
<evidence type="ECO:0000256" key="2">
    <source>
        <dbReference type="ARBA" id="ARBA00022553"/>
    </source>
</evidence>